<dbReference type="Pfam" id="PF00535">
    <property type="entry name" value="Glycos_transf_2"/>
    <property type="match status" value="1"/>
</dbReference>
<feature type="domain" description="Glycosyltransferase 2-like" evidence="11">
    <location>
        <begin position="3"/>
        <end position="88"/>
    </location>
</feature>
<protein>
    <recommendedName>
        <fullName evidence="10">4,4'-diaponeurosporenoate glycosyltransferase</fullName>
    </recommendedName>
</protein>
<comment type="similarity">
    <text evidence="9">Belongs to the glycosyltransferase 2 family. CrtQ subfamily.</text>
</comment>
<keyword evidence="6" id="KW-0472">Membrane</keyword>
<evidence type="ECO:0000256" key="5">
    <source>
        <dbReference type="ARBA" id="ARBA00022746"/>
    </source>
</evidence>
<comment type="subcellular location">
    <subcellularLocation>
        <location evidence="1">Cell membrane</location>
    </subcellularLocation>
</comment>
<dbReference type="PANTHER" id="PTHR43646:SF2">
    <property type="entry name" value="GLYCOSYLTRANSFERASE 2-LIKE DOMAIN-CONTAINING PROTEIN"/>
    <property type="match status" value="1"/>
</dbReference>
<gene>
    <name evidence="12" type="ORF">ACCQ41_00070</name>
</gene>
<organism evidence="12 13">
    <name type="scientific">Anaerococcus martiniensis</name>
    <dbReference type="NCBI Taxonomy" id="3115615"/>
    <lineage>
        <taxon>Bacteria</taxon>
        <taxon>Bacillati</taxon>
        <taxon>Bacillota</taxon>
        <taxon>Tissierellia</taxon>
        <taxon>Tissierellales</taxon>
        <taxon>Peptoniphilaceae</taxon>
        <taxon>Anaerococcus</taxon>
    </lineage>
</organism>
<dbReference type="Gene3D" id="3.90.550.10">
    <property type="entry name" value="Spore Coat Polysaccharide Biosynthesis Protein SpsA, Chain A"/>
    <property type="match status" value="1"/>
</dbReference>
<reference evidence="12 13" key="1">
    <citation type="journal article" date="2025" name="Anaerobe">
        <title>Description of Anaerococcus kampingiae sp. nov., Anaerococcus groningensis sp. nov., Anaerococcus martiniensis sp. nov., and Anaerococcus cruorum sp. nov., isolated from human clinical specimens.</title>
        <authorList>
            <person name="Boiten K.E."/>
            <person name="Meijer J."/>
            <person name="van Wezel E.M."/>
            <person name="Veloo A.C.M."/>
        </authorList>
    </citation>
    <scope>NUCLEOTIDE SEQUENCE [LARGE SCALE GENOMIC DNA]</scope>
    <source>
        <strain evidence="12 13">ENR0831</strain>
    </source>
</reference>
<dbReference type="InterPro" id="IPR026461">
    <property type="entry name" value="Trfase_2_rSAM/seldom_assoc"/>
</dbReference>
<dbReference type="InterPro" id="IPR029044">
    <property type="entry name" value="Nucleotide-diphossugar_trans"/>
</dbReference>
<evidence type="ECO:0000256" key="9">
    <source>
        <dbReference type="ARBA" id="ARBA00038120"/>
    </source>
</evidence>
<evidence type="ECO:0000256" key="10">
    <source>
        <dbReference type="ARBA" id="ARBA00040345"/>
    </source>
</evidence>
<dbReference type="InterPro" id="IPR001173">
    <property type="entry name" value="Glyco_trans_2-like"/>
</dbReference>
<evidence type="ECO:0000313" key="13">
    <source>
        <dbReference type="Proteomes" id="UP001637996"/>
    </source>
</evidence>
<dbReference type="NCBIfam" id="TIGR04283">
    <property type="entry name" value="glyco_like_mftF"/>
    <property type="match status" value="1"/>
</dbReference>
<evidence type="ECO:0000256" key="7">
    <source>
        <dbReference type="ARBA" id="ARBA00037281"/>
    </source>
</evidence>
<dbReference type="EMBL" id="JBGMEI010000001">
    <property type="protein sequence ID" value="MFO3664656.1"/>
    <property type="molecule type" value="Genomic_DNA"/>
</dbReference>
<sequence length="217" mass="25172">MVTIIIPTYNEKDNVEKIESVLANIKGDFEVIFSDGFSPDGTYDYISYPKIQETKYRSNQMNAAAKYAKGDYLFFLHCDSYIGPDCVKLIEDSKLDAGTFSLKFEPTNPSLDFIEFFSNRRVKKKAIAFGDQGIFIKREIFESIGGYKPIPLMEDYQLSMDIKDAGYKLKQKDYPIYTSSRRLKKHPLITGFLMKVLQKMYRQGYDVEKIAKLYKRI</sequence>
<name>A0ABW9M7Q9_9FIRM</name>
<keyword evidence="3" id="KW-0328">Glycosyltransferase</keyword>
<evidence type="ECO:0000256" key="2">
    <source>
        <dbReference type="ARBA" id="ARBA00022475"/>
    </source>
</evidence>
<keyword evidence="13" id="KW-1185">Reference proteome</keyword>
<comment type="caution">
    <text evidence="12">The sequence shown here is derived from an EMBL/GenBank/DDBJ whole genome shotgun (WGS) entry which is preliminary data.</text>
</comment>
<evidence type="ECO:0000256" key="3">
    <source>
        <dbReference type="ARBA" id="ARBA00022676"/>
    </source>
</evidence>
<keyword evidence="5" id="KW-0125">Carotenoid biosynthesis</keyword>
<dbReference type="Proteomes" id="UP001637996">
    <property type="component" value="Unassembled WGS sequence"/>
</dbReference>
<evidence type="ECO:0000256" key="1">
    <source>
        <dbReference type="ARBA" id="ARBA00004236"/>
    </source>
</evidence>
<comment type="pathway">
    <text evidence="8">Carotenoid biosynthesis; staphyloxanthin biosynthesis; staphyloxanthin from farnesyl diphosphate: step 4/5.</text>
</comment>
<evidence type="ECO:0000313" key="12">
    <source>
        <dbReference type="EMBL" id="MFO3664656.1"/>
    </source>
</evidence>
<keyword evidence="2" id="KW-1003">Cell membrane</keyword>
<dbReference type="PANTHER" id="PTHR43646">
    <property type="entry name" value="GLYCOSYLTRANSFERASE"/>
    <property type="match status" value="1"/>
</dbReference>
<comment type="function">
    <text evidence="7">Catalyzes the glycosylation of 4,4'-diaponeurosporenoate, i.e. the esterification of glucose at the C1'' position with the carboxyl group of 4,4'-diaponeurosporenic acid, to form glycosyl-4,4'-diaponeurosporenoate. This is a step in the biosynthesis of staphyloxanthin, an orange pigment present in most staphylococci strains.</text>
</comment>
<dbReference type="SUPFAM" id="SSF53448">
    <property type="entry name" value="Nucleotide-diphospho-sugar transferases"/>
    <property type="match status" value="1"/>
</dbReference>
<evidence type="ECO:0000259" key="11">
    <source>
        <dbReference type="Pfam" id="PF00535"/>
    </source>
</evidence>
<evidence type="ECO:0000256" key="6">
    <source>
        <dbReference type="ARBA" id="ARBA00023136"/>
    </source>
</evidence>
<keyword evidence="4" id="KW-0808">Transferase</keyword>
<dbReference type="RefSeq" id="WP_410030462.1">
    <property type="nucleotide sequence ID" value="NZ_JBGMEI010000001.1"/>
</dbReference>
<evidence type="ECO:0000256" key="8">
    <source>
        <dbReference type="ARBA" id="ARBA00037904"/>
    </source>
</evidence>
<accession>A0ABW9M7Q9</accession>
<proteinExistence type="inferred from homology"/>
<evidence type="ECO:0000256" key="4">
    <source>
        <dbReference type="ARBA" id="ARBA00022679"/>
    </source>
</evidence>